<proteinExistence type="predicted"/>
<accession>A0ABQ5YU48</accession>
<sequence length="80" mass="9276">MNSKSLDQPGNLVQMGRKFETLTLVDRLIEENQALRHELNLKTRRLRKLQLAVHTFLITEDGPGKDRQLNAVLEEKSHEI</sequence>
<dbReference type="RefSeq" id="WP_284280845.1">
    <property type="nucleotide sequence ID" value="NZ_BSOJ01000015.1"/>
</dbReference>
<name>A0ABQ5YU48_9BURK</name>
<reference evidence="3" key="1">
    <citation type="journal article" date="2019" name="Int. J. Syst. Evol. Microbiol.">
        <title>The Global Catalogue of Microorganisms (GCM) 10K type strain sequencing project: providing services to taxonomists for standard genome sequencing and annotation.</title>
        <authorList>
            <consortium name="The Broad Institute Genomics Platform"/>
            <consortium name="The Broad Institute Genome Sequencing Center for Infectious Disease"/>
            <person name="Wu L."/>
            <person name="Ma J."/>
        </authorList>
    </citation>
    <scope>NUCLEOTIDE SEQUENCE [LARGE SCALE GENOMIC DNA]</scope>
    <source>
        <strain evidence="3">NBRC 105857</strain>
    </source>
</reference>
<gene>
    <name evidence="2" type="ORF">GCM10007875_13890</name>
</gene>
<evidence type="ECO:0000313" key="3">
    <source>
        <dbReference type="Proteomes" id="UP001156664"/>
    </source>
</evidence>
<keyword evidence="1" id="KW-0175">Coiled coil</keyword>
<dbReference type="Proteomes" id="UP001156664">
    <property type="component" value="Unassembled WGS sequence"/>
</dbReference>
<keyword evidence="3" id="KW-1185">Reference proteome</keyword>
<evidence type="ECO:0008006" key="4">
    <source>
        <dbReference type="Google" id="ProtNLM"/>
    </source>
</evidence>
<evidence type="ECO:0000313" key="2">
    <source>
        <dbReference type="EMBL" id="GLR26299.1"/>
    </source>
</evidence>
<feature type="coiled-coil region" evidence="1">
    <location>
        <begin position="25"/>
        <end position="52"/>
    </location>
</feature>
<evidence type="ECO:0000256" key="1">
    <source>
        <dbReference type="SAM" id="Coils"/>
    </source>
</evidence>
<comment type="caution">
    <text evidence="2">The sequence shown here is derived from an EMBL/GenBank/DDBJ whole genome shotgun (WGS) entry which is preliminary data.</text>
</comment>
<organism evidence="2 3">
    <name type="scientific">Limnobacter litoralis</name>
    <dbReference type="NCBI Taxonomy" id="481366"/>
    <lineage>
        <taxon>Bacteria</taxon>
        <taxon>Pseudomonadati</taxon>
        <taxon>Pseudomonadota</taxon>
        <taxon>Betaproteobacteria</taxon>
        <taxon>Burkholderiales</taxon>
        <taxon>Burkholderiaceae</taxon>
        <taxon>Limnobacter</taxon>
    </lineage>
</organism>
<protein>
    <recommendedName>
        <fullName evidence="4">Transposase</fullName>
    </recommendedName>
</protein>
<dbReference type="EMBL" id="BSOJ01000015">
    <property type="protein sequence ID" value="GLR26299.1"/>
    <property type="molecule type" value="Genomic_DNA"/>
</dbReference>